<dbReference type="EMBL" id="JAIWYP010000001">
    <property type="protein sequence ID" value="KAH3888106.1"/>
    <property type="molecule type" value="Genomic_DNA"/>
</dbReference>
<keyword evidence="2" id="KW-1185">Reference proteome</keyword>
<organism evidence="1 2">
    <name type="scientific">Dreissena polymorpha</name>
    <name type="common">Zebra mussel</name>
    <name type="synonym">Mytilus polymorpha</name>
    <dbReference type="NCBI Taxonomy" id="45954"/>
    <lineage>
        <taxon>Eukaryota</taxon>
        <taxon>Metazoa</taxon>
        <taxon>Spiralia</taxon>
        <taxon>Lophotrochozoa</taxon>
        <taxon>Mollusca</taxon>
        <taxon>Bivalvia</taxon>
        <taxon>Autobranchia</taxon>
        <taxon>Heteroconchia</taxon>
        <taxon>Euheterodonta</taxon>
        <taxon>Imparidentia</taxon>
        <taxon>Neoheterodontei</taxon>
        <taxon>Myida</taxon>
        <taxon>Dreissenoidea</taxon>
        <taxon>Dreissenidae</taxon>
        <taxon>Dreissena</taxon>
    </lineage>
</organism>
<evidence type="ECO:0000313" key="2">
    <source>
        <dbReference type="Proteomes" id="UP000828390"/>
    </source>
</evidence>
<comment type="caution">
    <text evidence="1">The sequence shown here is derived from an EMBL/GenBank/DDBJ whole genome shotgun (WGS) entry which is preliminary data.</text>
</comment>
<reference evidence="1" key="1">
    <citation type="journal article" date="2019" name="bioRxiv">
        <title>The Genome of the Zebra Mussel, Dreissena polymorpha: A Resource for Invasive Species Research.</title>
        <authorList>
            <person name="McCartney M.A."/>
            <person name="Auch B."/>
            <person name="Kono T."/>
            <person name="Mallez S."/>
            <person name="Zhang Y."/>
            <person name="Obille A."/>
            <person name="Becker A."/>
            <person name="Abrahante J.E."/>
            <person name="Garbe J."/>
            <person name="Badalamenti J.P."/>
            <person name="Herman A."/>
            <person name="Mangelson H."/>
            <person name="Liachko I."/>
            <person name="Sullivan S."/>
            <person name="Sone E.D."/>
            <person name="Koren S."/>
            <person name="Silverstein K.A.T."/>
            <person name="Beckman K.B."/>
            <person name="Gohl D.M."/>
        </authorList>
    </citation>
    <scope>NUCLEOTIDE SEQUENCE</scope>
    <source>
        <strain evidence="1">Duluth1</strain>
        <tissue evidence="1">Whole animal</tissue>
    </source>
</reference>
<evidence type="ECO:0000313" key="1">
    <source>
        <dbReference type="EMBL" id="KAH3888106.1"/>
    </source>
</evidence>
<accession>A0A9D4S110</accession>
<gene>
    <name evidence="1" type="ORF">DPMN_012131</name>
</gene>
<proteinExistence type="predicted"/>
<dbReference type="AlphaFoldDB" id="A0A9D4S110"/>
<sequence>MSRECRVSTFERDTRHSRDILSTHDKSVDSRHTTFSRRSIRRATNQSTVKIDRRLICRASRERRENVVCRPVWE</sequence>
<name>A0A9D4S110_DREPO</name>
<dbReference type="Proteomes" id="UP000828390">
    <property type="component" value="Unassembled WGS sequence"/>
</dbReference>
<protein>
    <submittedName>
        <fullName evidence="1">Uncharacterized protein</fullName>
    </submittedName>
</protein>
<reference evidence="1" key="2">
    <citation type="submission" date="2020-11" db="EMBL/GenBank/DDBJ databases">
        <authorList>
            <person name="McCartney M.A."/>
            <person name="Auch B."/>
            <person name="Kono T."/>
            <person name="Mallez S."/>
            <person name="Becker A."/>
            <person name="Gohl D.M."/>
            <person name="Silverstein K.A.T."/>
            <person name="Koren S."/>
            <person name="Bechman K.B."/>
            <person name="Herman A."/>
            <person name="Abrahante J.E."/>
            <person name="Garbe J."/>
        </authorList>
    </citation>
    <scope>NUCLEOTIDE SEQUENCE</scope>
    <source>
        <strain evidence="1">Duluth1</strain>
        <tissue evidence="1">Whole animal</tissue>
    </source>
</reference>